<reference evidence="1 2" key="1">
    <citation type="submission" date="2014-09" db="EMBL/GenBank/DDBJ databases">
        <title>Draft genome sequence of Streptomyces natalensis ATCC 27448, producer of the antifungal pimaricin.</title>
        <authorList>
            <person name="Mendes M.V."/>
            <person name="Beites T."/>
            <person name="Pires S."/>
            <person name="Santos C.L."/>
            <person name="Moradas-Ferreira P."/>
        </authorList>
    </citation>
    <scope>NUCLEOTIDE SEQUENCE [LARGE SCALE GENOMIC DNA]</scope>
    <source>
        <strain evidence="1 2">ATCC 27448</strain>
    </source>
</reference>
<accession>A0A0D7CHX5</accession>
<proteinExistence type="predicted"/>
<dbReference type="AlphaFoldDB" id="A0A0D7CHX5"/>
<dbReference type="EMBL" id="JRKI01000029">
    <property type="protein sequence ID" value="KIZ15854.1"/>
    <property type="molecule type" value="Genomic_DNA"/>
</dbReference>
<comment type="caution">
    <text evidence="1">The sequence shown here is derived from an EMBL/GenBank/DDBJ whole genome shotgun (WGS) entry which is preliminary data.</text>
</comment>
<evidence type="ECO:0000313" key="2">
    <source>
        <dbReference type="Proteomes" id="UP000032458"/>
    </source>
</evidence>
<name>A0A0D7CHX5_9ACTN</name>
<evidence type="ECO:0000313" key="1">
    <source>
        <dbReference type="EMBL" id="KIZ15854.1"/>
    </source>
</evidence>
<sequence>MDRPLAHSLMRAVRTTALTARRRLDALVCGGVVRLATEVDLTLLGVRAEALIWLAVRPDALDTTTQALSHAPGSASPLPPRVRALLATLRDCR</sequence>
<keyword evidence="2" id="KW-1185">Reference proteome</keyword>
<protein>
    <submittedName>
        <fullName evidence="1">Uncharacterized protein</fullName>
    </submittedName>
</protein>
<dbReference type="Proteomes" id="UP000032458">
    <property type="component" value="Unassembled WGS sequence"/>
</dbReference>
<gene>
    <name evidence="1" type="ORF">SNA_21450</name>
</gene>
<dbReference type="PATRIC" id="fig|1240678.4.peg.4561"/>
<dbReference type="RefSeq" id="WP_157880014.1">
    <property type="nucleotide sequence ID" value="NZ_JRKI01000029.1"/>
</dbReference>
<organism evidence="1 2">
    <name type="scientific">Streptomyces natalensis ATCC 27448</name>
    <dbReference type="NCBI Taxonomy" id="1240678"/>
    <lineage>
        <taxon>Bacteria</taxon>
        <taxon>Bacillati</taxon>
        <taxon>Actinomycetota</taxon>
        <taxon>Actinomycetes</taxon>
        <taxon>Kitasatosporales</taxon>
        <taxon>Streptomycetaceae</taxon>
        <taxon>Streptomyces</taxon>
    </lineage>
</organism>